<dbReference type="RefSeq" id="WP_229802407.1">
    <property type="nucleotide sequence ID" value="NZ_BMWX01000001.1"/>
</dbReference>
<keyword evidence="1" id="KW-1133">Transmembrane helix</keyword>
<dbReference type="InterPro" id="IPR013783">
    <property type="entry name" value="Ig-like_fold"/>
</dbReference>
<dbReference type="Proteomes" id="UP000619457">
    <property type="component" value="Unassembled WGS sequence"/>
</dbReference>
<keyword evidence="4" id="KW-1185">Reference proteome</keyword>
<dbReference type="Pfam" id="PF18911">
    <property type="entry name" value="PKD_4"/>
    <property type="match status" value="1"/>
</dbReference>
<dbReference type="PROSITE" id="PS50093">
    <property type="entry name" value="PKD"/>
    <property type="match status" value="1"/>
</dbReference>
<feature type="transmembrane region" description="Helical" evidence="1">
    <location>
        <begin position="12"/>
        <end position="35"/>
    </location>
</feature>
<comment type="caution">
    <text evidence="3">The sequence shown here is derived from an EMBL/GenBank/DDBJ whole genome shotgun (WGS) entry which is preliminary data.</text>
</comment>
<evidence type="ECO:0000256" key="1">
    <source>
        <dbReference type="SAM" id="Phobius"/>
    </source>
</evidence>
<dbReference type="Gene3D" id="2.60.40.10">
    <property type="entry name" value="Immunoglobulins"/>
    <property type="match status" value="1"/>
</dbReference>
<dbReference type="Gene3D" id="2.60.40.1190">
    <property type="match status" value="1"/>
</dbReference>
<dbReference type="CDD" id="cd00146">
    <property type="entry name" value="PKD"/>
    <property type="match status" value="1"/>
</dbReference>
<organism evidence="3 4">
    <name type="scientific">Echinicola pacifica</name>
    <dbReference type="NCBI Taxonomy" id="346377"/>
    <lineage>
        <taxon>Bacteria</taxon>
        <taxon>Pseudomonadati</taxon>
        <taxon>Bacteroidota</taxon>
        <taxon>Cytophagia</taxon>
        <taxon>Cytophagales</taxon>
        <taxon>Cyclobacteriaceae</taxon>
        <taxon>Echinicola</taxon>
    </lineage>
</organism>
<name>A0A918UKJ9_9BACT</name>
<accession>A0A918UKJ9</accession>
<gene>
    <name evidence="3" type="ORF">GCM10007049_06160</name>
</gene>
<reference evidence="3" key="1">
    <citation type="journal article" date="2014" name="Int. J. Syst. Evol. Microbiol.">
        <title>Complete genome sequence of Corynebacterium casei LMG S-19264T (=DSM 44701T), isolated from a smear-ripened cheese.</title>
        <authorList>
            <consortium name="US DOE Joint Genome Institute (JGI-PGF)"/>
            <person name="Walter F."/>
            <person name="Albersmeier A."/>
            <person name="Kalinowski J."/>
            <person name="Ruckert C."/>
        </authorList>
    </citation>
    <scope>NUCLEOTIDE SEQUENCE</scope>
    <source>
        <strain evidence="3">KCTC 12368</strain>
    </source>
</reference>
<evidence type="ECO:0000259" key="2">
    <source>
        <dbReference type="PROSITE" id="PS50093"/>
    </source>
</evidence>
<dbReference type="InterPro" id="IPR000601">
    <property type="entry name" value="PKD_dom"/>
</dbReference>
<dbReference type="SMART" id="SM00089">
    <property type="entry name" value="PKD"/>
    <property type="match status" value="1"/>
</dbReference>
<proteinExistence type="predicted"/>
<feature type="domain" description="PKD" evidence="2">
    <location>
        <begin position="312"/>
        <end position="368"/>
    </location>
</feature>
<reference evidence="3" key="2">
    <citation type="submission" date="2020-09" db="EMBL/GenBank/DDBJ databases">
        <authorList>
            <person name="Sun Q."/>
            <person name="Kim S."/>
        </authorList>
    </citation>
    <scope>NUCLEOTIDE SEQUENCE</scope>
    <source>
        <strain evidence="3">KCTC 12368</strain>
    </source>
</reference>
<evidence type="ECO:0000313" key="4">
    <source>
        <dbReference type="Proteomes" id="UP000619457"/>
    </source>
</evidence>
<dbReference type="AlphaFoldDB" id="A0A918UKJ9"/>
<protein>
    <recommendedName>
        <fullName evidence="2">PKD domain-containing protein</fullName>
    </recommendedName>
</protein>
<keyword evidence="1" id="KW-0812">Transmembrane</keyword>
<dbReference type="EMBL" id="BMWX01000001">
    <property type="protein sequence ID" value="GGZ16557.1"/>
    <property type="molecule type" value="Genomic_DNA"/>
</dbReference>
<evidence type="ECO:0000313" key="3">
    <source>
        <dbReference type="EMBL" id="GGZ16557.1"/>
    </source>
</evidence>
<dbReference type="SUPFAM" id="SSF49299">
    <property type="entry name" value="PKD domain"/>
    <property type="match status" value="1"/>
</dbReference>
<dbReference type="InterPro" id="IPR022409">
    <property type="entry name" value="PKD/Chitinase_dom"/>
</dbReference>
<sequence length="374" mass="43110">MKAFVQINSWNTLEVIALPLHSGIVVLLGILLMSFSNPDVEYKVFQFPQDRIPRIDGEFEDWDMVPDSYNIGLDQLLQTEGEPLETLDSADYDITVKVAWVKDLNRLYFYLEAYDDFWSFEDKALSQDIFELVVDADLSGGPFIKRHNGNTTKFPQEALHFNGHGAHAQNYHVFTPVKNKDAVMIWGNTPWIKDFPYFNVAYDYDFVHGESGRLQMEFYITPFDYAAVEGIESSKISELKENQAIGLSWCVIDYDTNHGKFEGFMNLAHDTRMIYDASYLNVFRLMPLEEEYQKALEANWSFVELDRQKRWIQFMDKSIGQVTAWHWDFGDGQISTEQNPSHTYSKAGEWTVVLTATGAAGQSVRSKVWDVVTE</sequence>
<dbReference type="InterPro" id="IPR035986">
    <property type="entry name" value="PKD_dom_sf"/>
</dbReference>
<keyword evidence="1" id="KW-0472">Membrane</keyword>